<dbReference type="AlphaFoldDB" id="A0A6A6DQL2"/>
<gene>
    <name evidence="2" type="ORF">K469DRAFT_796401</name>
</gene>
<protein>
    <submittedName>
        <fullName evidence="2">Uncharacterized protein</fullName>
    </submittedName>
</protein>
<evidence type="ECO:0000313" key="2">
    <source>
        <dbReference type="EMBL" id="KAF2180220.1"/>
    </source>
</evidence>
<accession>A0A6A6DQL2</accession>
<keyword evidence="3" id="KW-1185">Reference proteome</keyword>
<feature type="compositionally biased region" description="Polar residues" evidence="1">
    <location>
        <begin position="88"/>
        <end position="104"/>
    </location>
</feature>
<name>A0A6A6DQL2_9PEZI</name>
<proteinExistence type="predicted"/>
<organism evidence="2 3">
    <name type="scientific">Zopfia rhizophila CBS 207.26</name>
    <dbReference type="NCBI Taxonomy" id="1314779"/>
    <lineage>
        <taxon>Eukaryota</taxon>
        <taxon>Fungi</taxon>
        <taxon>Dikarya</taxon>
        <taxon>Ascomycota</taxon>
        <taxon>Pezizomycotina</taxon>
        <taxon>Dothideomycetes</taxon>
        <taxon>Dothideomycetes incertae sedis</taxon>
        <taxon>Zopfiaceae</taxon>
        <taxon>Zopfia</taxon>
    </lineage>
</organism>
<evidence type="ECO:0000256" key="1">
    <source>
        <dbReference type="SAM" id="MobiDB-lite"/>
    </source>
</evidence>
<feature type="region of interest" description="Disordered" evidence="1">
    <location>
        <begin position="62"/>
        <end position="104"/>
    </location>
</feature>
<evidence type="ECO:0000313" key="3">
    <source>
        <dbReference type="Proteomes" id="UP000800200"/>
    </source>
</evidence>
<sequence>MRTSTKTTSPFEFETAPTSSVRSVSSSGLKRKTNKPTLARFTSRLSSSQKVYSRYLEREPKEYLEVEWEDSPEERIESERSDEDDESTASGESLSGRNATGNSDLIQAREHQTENLVAEEYIPEPPIFQDFIGVEGMIEVAEVLWMETGRVSRDAQGSQVHDMDVNEAIATWIQFLALHIQ</sequence>
<dbReference type="Proteomes" id="UP000800200">
    <property type="component" value="Unassembled WGS sequence"/>
</dbReference>
<dbReference type="EMBL" id="ML994659">
    <property type="protein sequence ID" value="KAF2180220.1"/>
    <property type="molecule type" value="Genomic_DNA"/>
</dbReference>
<feature type="compositionally biased region" description="Polar residues" evidence="1">
    <location>
        <begin position="1"/>
        <end position="10"/>
    </location>
</feature>
<feature type="region of interest" description="Disordered" evidence="1">
    <location>
        <begin position="1"/>
        <end position="50"/>
    </location>
</feature>
<reference evidence="2" key="1">
    <citation type="journal article" date="2020" name="Stud. Mycol.">
        <title>101 Dothideomycetes genomes: a test case for predicting lifestyles and emergence of pathogens.</title>
        <authorList>
            <person name="Haridas S."/>
            <person name="Albert R."/>
            <person name="Binder M."/>
            <person name="Bloem J."/>
            <person name="Labutti K."/>
            <person name="Salamov A."/>
            <person name="Andreopoulos B."/>
            <person name="Baker S."/>
            <person name="Barry K."/>
            <person name="Bills G."/>
            <person name="Bluhm B."/>
            <person name="Cannon C."/>
            <person name="Castanera R."/>
            <person name="Culley D."/>
            <person name="Daum C."/>
            <person name="Ezra D."/>
            <person name="Gonzalez J."/>
            <person name="Henrissat B."/>
            <person name="Kuo A."/>
            <person name="Liang C."/>
            <person name="Lipzen A."/>
            <person name="Lutzoni F."/>
            <person name="Magnuson J."/>
            <person name="Mondo S."/>
            <person name="Nolan M."/>
            <person name="Ohm R."/>
            <person name="Pangilinan J."/>
            <person name="Park H.-J."/>
            <person name="Ramirez L."/>
            <person name="Alfaro M."/>
            <person name="Sun H."/>
            <person name="Tritt A."/>
            <person name="Yoshinaga Y."/>
            <person name="Zwiers L.-H."/>
            <person name="Turgeon B."/>
            <person name="Goodwin S."/>
            <person name="Spatafora J."/>
            <person name="Crous P."/>
            <person name="Grigoriev I."/>
        </authorList>
    </citation>
    <scope>NUCLEOTIDE SEQUENCE</scope>
    <source>
        <strain evidence="2">CBS 207.26</strain>
    </source>
</reference>